<feature type="signal peptide" evidence="1">
    <location>
        <begin position="1"/>
        <end position="22"/>
    </location>
</feature>
<dbReference type="EMBL" id="VWOJ01000003">
    <property type="protein sequence ID" value="KAA5802171.1"/>
    <property type="molecule type" value="Genomic_DNA"/>
</dbReference>
<dbReference type="RefSeq" id="WP_150023422.1">
    <property type="nucleotide sequence ID" value="NZ_VWOJ01000003.1"/>
</dbReference>
<protein>
    <submittedName>
        <fullName evidence="2">Uncharacterized protein</fullName>
    </submittedName>
</protein>
<accession>A0A5M6ZIX8</accession>
<feature type="chain" id="PRO_5024395771" evidence="1">
    <location>
        <begin position="23"/>
        <end position="184"/>
    </location>
</feature>
<proteinExistence type="predicted"/>
<keyword evidence="1" id="KW-0732">Signal</keyword>
<dbReference type="Proteomes" id="UP000325122">
    <property type="component" value="Unassembled WGS sequence"/>
</dbReference>
<reference evidence="2 3" key="1">
    <citation type="submission" date="2019-09" db="EMBL/GenBank/DDBJ databases">
        <authorList>
            <person name="Kevbrin V."/>
            <person name="Grouzdev D.S."/>
        </authorList>
    </citation>
    <scope>NUCLEOTIDE SEQUENCE [LARGE SCALE GENOMIC DNA]</scope>
    <source>
        <strain evidence="2 3">G-192</strain>
    </source>
</reference>
<comment type="caution">
    <text evidence="2">The sequence shown here is derived from an EMBL/GenBank/DDBJ whole genome shotgun (WGS) entry which is preliminary data.</text>
</comment>
<keyword evidence="3" id="KW-1185">Reference proteome</keyword>
<name>A0A5M6ZIX8_9PROT</name>
<evidence type="ECO:0000313" key="3">
    <source>
        <dbReference type="Proteomes" id="UP000325122"/>
    </source>
</evidence>
<evidence type="ECO:0000256" key="1">
    <source>
        <dbReference type="SAM" id="SignalP"/>
    </source>
</evidence>
<organism evidence="2 3">
    <name type="scientific">Alkalicaulis satelles</name>
    <dbReference type="NCBI Taxonomy" id="2609175"/>
    <lineage>
        <taxon>Bacteria</taxon>
        <taxon>Pseudomonadati</taxon>
        <taxon>Pseudomonadota</taxon>
        <taxon>Alphaproteobacteria</taxon>
        <taxon>Maricaulales</taxon>
        <taxon>Maricaulaceae</taxon>
        <taxon>Alkalicaulis</taxon>
    </lineage>
</organism>
<dbReference type="AlphaFoldDB" id="A0A5M6ZIX8"/>
<sequence length="184" mass="18485">MIRSGVIGVMAALAALAAGAQAQDGGDEAGIACVDFTAFEFDLFEAGAVLSAPAFERPEARADFAVFADGSVITIAADFCIEPVFEVTASFTSPAGLEAARERLSWLFAAVDIATGCNPGGNGADAVEAAALALGEGRDVEAGEAPLHETQRGAVFLAATQDSGRTLASLTCEDNGAPAEDNGG</sequence>
<evidence type="ECO:0000313" key="2">
    <source>
        <dbReference type="EMBL" id="KAA5802171.1"/>
    </source>
</evidence>
<gene>
    <name evidence="2" type="ORF">F1654_10030</name>
</gene>